<keyword evidence="3" id="KW-1185">Reference proteome</keyword>
<reference evidence="2" key="1">
    <citation type="submission" date="2022-11" db="EMBL/GenBank/DDBJ databases">
        <authorList>
            <person name="Morgan W.R."/>
            <person name="Tartar A."/>
        </authorList>
    </citation>
    <scope>NUCLEOTIDE SEQUENCE</scope>
    <source>
        <strain evidence="2">ARSEF 373</strain>
    </source>
</reference>
<evidence type="ECO:0000256" key="1">
    <source>
        <dbReference type="SAM" id="MobiDB-lite"/>
    </source>
</evidence>
<reference evidence="2" key="2">
    <citation type="journal article" date="2023" name="Microbiol Resour">
        <title>Decontamination and Annotation of the Draft Genome Sequence of the Oomycete Lagenidium giganteum ARSEF 373.</title>
        <authorList>
            <person name="Morgan W.R."/>
            <person name="Tartar A."/>
        </authorList>
    </citation>
    <scope>NUCLEOTIDE SEQUENCE</scope>
    <source>
        <strain evidence="2">ARSEF 373</strain>
    </source>
</reference>
<comment type="caution">
    <text evidence="2">The sequence shown here is derived from an EMBL/GenBank/DDBJ whole genome shotgun (WGS) entry which is preliminary data.</text>
</comment>
<evidence type="ECO:0000313" key="3">
    <source>
        <dbReference type="Proteomes" id="UP001146120"/>
    </source>
</evidence>
<evidence type="ECO:0000313" key="2">
    <source>
        <dbReference type="EMBL" id="DAZ96423.1"/>
    </source>
</evidence>
<dbReference type="EMBL" id="DAKRPA010000168">
    <property type="protein sequence ID" value="DAZ96423.1"/>
    <property type="molecule type" value="Genomic_DNA"/>
</dbReference>
<feature type="compositionally biased region" description="Polar residues" evidence="1">
    <location>
        <begin position="201"/>
        <end position="210"/>
    </location>
</feature>
<organism evidence="2 3">
    <name type="scientific">Lagenidium giganteum</name>
    <dbReference type="NCBI Taxonomy" id="4803"/>
    <lineage>
        <taxon>Eukaryota</taxon>
        <taxon>Sar</taxon>
        <taxon>Stramenopiles</taxon>
        <taxon>Oomycota</taxon>
        <taxon>Peronosporomycetes</taxon>
        <taxon>Pythiales</taxon>
        <taxon>Pythiaceae</taxon>
    </lineage>
</organism>
<dbReference type="AlphaFoldDB" id="A0AAV2YRK0"/>
<sequence length="494" mass="54326">MKADSFPFPTFHGEDASDEPARGNDDDPQDEPPSREYIESTIPFTRPLTASIGNTQHGFSAPNSPLLKKFSPIQDRRVNAILLEALQLVEFSKDEIYSIEKSIKRLRDAINGFSMLVDKQVNIIGVESIEERGRLKADIQDLCENLKTSNSLLDSTCNRMKKCLASGKNQILAHKRKLIGKAVTDIVEQQECARQYCSSTAARSPSAGQRTPTYGYSGGGPTPTGGLASSPTRPATSQPSPTASRKRVATKVTLASILQYCAPETQRAETFHMSPEFCSSVMDAVGLVEKEFLDEKDLLRFMHEMLSFSIARSSTLTFMGKALHRRLISRYASELVNAIIDNLQPSSKVDPGPMIPQNTFYDFMCNLPFRFDQLVEEVMVDNLNSTDASSLSSGASSPTRSHMANTQHSYADGILPRNASPAFSTSLHKTEPELLETAEQTLAMAKLLHDLATADSEAKQGNKMSVRAQSTRSKAFSKAYLTASRELLHKETGL</sequence>
<protein>
    <submittedName>
        <fullName evidence="2">Uncharacterized protein</fullName>
    </submittedName>
</protein>
<dbReference type="Proteomes" id="UP001146120">
    <property type="component" value="Unassembled WGS sequence"/>
</dbReference>
<feature type="region of interest" description="Disordered" evidence="1">
    <location>
        <begin position="201"/>
        <end position="247"/>
    </location>
</feature>
<accession>A0AAV2YRK0</accession>
<feature type="region of interest" description="Disordered" evidence="1">
    <location>
        <begin position="1"/>
        <end position="36"/>
    </location>
</feature>
<gene>
    <name evidence="2" type="ORF">N0F65_012504</name>
</gene>
<proteinExistence type="predicted"/>
<feature type="compositionally biased region" description="Basic and acidic residues" evidence="1">
    <location>
        <begin position="12"/>
        <end position="25"/>
    </location>
</feature>
<name>A0AAV2YRK0_9STRA</name>
<feature type="compositionally biased region" description="Polar residues" evidence="1">
    <location>
        <begin position="233"/>
        <end position="243"/>
    </location>
</feature>